<comment type="caution">
    <text evidence="2">The sequence shown here is derived from an EMBL/GenBank/DDBJ whole genome shotgun (WGS) entry which is preliminary data.</text>
</comment>
<feature type="compositionally biased region" description="Basic and acidic residues" evidence="1">
    <location>
        <begin position="1"/>
        <end position="28"/>
    </location>
</feature>
<keyword evidence="3" id="KW-1185">Reference proteome</keyword>
<feature type="region of interest" description="Disordered" evidence="1">
    <location>
        <begin position="1"/>
        <end position="34"/>
    </location>
</feature>
<dbReference type="AlphaFoldDB" id="A0A4Z2IKI0"/>
<proteinExistence type="predicted"/>
<evidence type="ECO:0000313" key="2">
    <source>
        <dbReference type="EMBL" id="TNN78540.1"/>
    </source>
</evidence>
<accession>A0A4Z2IKI0</accession>
<organism evidence="2 3">
    <name type="scientific">Liparis tanakae</name>
    <name type="common">Tanaka's snailfish</name>
    <dbReference type="NCBI Taxonomy" id="230148"/>
    <lineage>
        <taxon>Eukaryota</taxon>
        <taxon>Metazoa</taxon>
        <taxon>Chordata</taxon>
        <taxon>Craniata</taxon>
        <taxon>Vertebrata</taxon>
        <taxon>Euteleostomi</taxon>
        <taxon>Actinopterygii</taxon>
        <taxon>Neopterygii</taxon>
        <taxon>Teleostei</taxon>
        <taxon>Neoteleostei</taxon>
        <taxon>Acanthomorphata</taxon>
        <taxon>Eupercaria</taxon>
        <taxon>Perciformes</taxon>
        <taxon>Cottioidei</taxon>
        <taxon>Cottales</taxon>
        <taxon>Liparidae</taxon>
        <taxon>Liparis</taxon>
    </lineage>
</organism>
<dbReference type="EMBL" id="SRLO01000072">
    <property type="protein sequence ID" value="TNN78540.1"/>
    <property type="molecule type" value="Genomic_DNA"/>
</dbReference>
<name>A0A4Z2IKI0_9TELE</name>
<evidence type="ECO:0000256" key="1">
    <source>
        <dbReference type="SAM" id="MobiDB-lite"/>
    </source>
</evidence>
<feature type="region of interest" description="Disordered" evidence="1">
    <location>
        <begin position="74"/>
        <end position="109"/>
    </location>
</feature>
<gene>
    <name evidence="2" type="ORF">EYF80_011135</name>
</gene>
<dbReference type="Proteomes" id="UP000314294">
    <property type="component" value="Unassembled WGS sequence"/>
</dbReference>
<reference evidence="2 3" key="1">
    <citation type="submission" date="2019-03" db="EMBL/GenBank/DDBJ databases">
        <title>First draft genome of Liparis tanakae, snailfish: a comprehensive survey of snailfish specific genes.</title>
        <authorList>
            <person name="Kim W."/>
            <person name="Song I."/>
            <person name="Jeong J.-H."/>
            <person name="Kim D."/>
            <person name="Kim S."/>
            <person name="Ryu S."/>
            <person name="Song J.Y."/>
            <person name="Lee S.K."/>
        </authorList>
    </citation>
    <scope>NUCLEOTIDE SEQUENCE [LARGE SCALE GENOMIC DNA]</scope>
    <source>
        <tissue evidence="2">Muscle</tissue>
    </source>
</reference>
<sequence>MNQEANVERNQETKGGGERGKEPGKDPGQEPGGEDLWVAVLLPVARGAAGPRRQLPADLLQLLELPPEAAVVVGRQRPAAPGEGLQDLIPGEGLHPGGGGRGKERGTTR</sequence>
<evidence type="ECO:0000313" key="3">
    <source>
        <dbReference type="Proteomes" id="UP000314294"/>
    </source>
</evidence>
<protein>
    <submittedName>
        <fullName evidence="2">Uncharacterized protein</fullName>
    </submittedName>
</protein>